<dbReference type="EMBL" id="CAVNYO010000440">
    <property type="protein sequence ID" value="CAK5279782.1"/>
    <property type="molecule type" value="Genomic_DNA"/>
</dbReference>
<gene>
    <name evidence="2" type="ORF">MYCIT1_LOCUS30029</name>
</gene>
<reference evidence="2" key="1">
    <citation type="submission" date="2023-11" db="EMBL/GenBank/DDBJ databases">
        <authorList>
            <person name="De Vega J J."/>
            <person name="De Vega J J."/>
        </authorList>
    </citation>
    <scope>NUCLEOTIDE SEQUENCE</scope>
</reference>
<accession>A0AAD2HTD8</accession>
<feature type="non-terminal residue" evidence="2">
    <location>
        <position position="1"/>
    </location>
</feature>
<proteinExistence type="predicted"/>
<evidence type="ECO:0000256" key="1">
    <source>
        <dbReference type="SAM" id="MobiDB-lite"/>
    </source>
</evidence>
<evidence type="ECO:0000313" key="2">
    <source>
        <dbReference type="EMBL" id="CAK5279782.1"/>
    </source>
</evidence>
<feature type="non-terminal residue" evidence="2">
    <location>
        <position position="67"/>
    </location>
</feature>
<dbReference type="AlphaFoldDB" id="A0AAD2HTD8"/>
<feature type="compositionally biased region" description="Polar residues" evidence="1">
    <location>
        <begin position="47"/>
        <end position="67"/>
    </location>
</feature>
<feature type="region of interest" description="Disordered" evidence="1">
    <location>
        <begin position="46"/>
        <end position="67"/>
    </location>
</feature>
<comment type="caution">
    <text evidence="2">The sequence shown here is derived from an EMBL/GenBank/DDBJ whole genome shotgun (WGS) entry which is preliminary data.</text>
</comment>
<name>A0AAD2HTD8_9AGAR</name>
<protein>
    <submittedName>
        <fullName evidence="2">Uncharacterized protein</fullName>
    </submittedName>
</protein>
<organism evidence="2 3">
    <name type="scientific">Mycena citricolor</name>
    <dbReference type="NCBI Taxonomy" id="2018698"/>
    <lineage>
        <taxon>Eukaryota</taxon>
        <taxon>Fungi</taxon>
        <taxon>Dikarya</taxon>
        <taxon>Basidiomycota</taxon>
        <taxon>Agaricomycotina</taxon>
        <taxon>Agaricomycetes</taxon>
        <taxon>Agaricomycetidae</taxon>
        <taxon>Agaricales</taxon>
        <taxon>Marasmiineae</taxon>
        <taxon>Mycenaceae</taxon>
        <taxon>Mycena</taxon>
    </lineage>
</organism>
<dbReference type="Proteomes" id="UP001295794">
    <property type="component" value="Unassembled WGS sequence"/>
</dbReference>
<keyword evidence="3" id="KW-1185">Reference proteome</keyword>
<sequence>AAIAQRLRVRVSSSVVDFGSALQQSSRSQFLSRRQLLVSAYHRPLSMPTSSSTHPAGMQNLSLPSCP</sequence>
<evidence type="ECO:0000313" key="3">
    <source>
        <dbReference type="Proteomes" id="UP001295794"/>
    </source>
</evidence>